<keyword evidence="2" id="KW-1185">Reference proteome</keyword>
<comment type="caution">
    <text evidence="1">The sequence shown here is derived from an EMBL/GenBank/DDBJ whole genome shotgun (WGS) entry which is preliminary data.</text>
</comment>
<dbReference type="Proteomes" id="UP001451303">
    <property type="component" value="Unassembled WGS sequence"/>
</dbReference>
<organism evidence="1 2">
    <name type="scientific">Neurospora intermedia</name>
    <dbReference type="NCBI Taxonomy" id="5142"/>
    <lineage>
        <taxon>Eukaryota</taxon>
        <taxon>Fungi</taxon>
        <taxon>Dikarya</taxon>
        <taxon>Ascomycota</taxon>
        <taxon>Pezizomycotina</taxon>
        <taxon>Sordariomycetes</taxon>
        <taxon>Sordariomycetidae</taxon>
        <taxon>Sordariales</taxon>
        <taxon>Sordariaceae</taxon>
        <taxon>Neurospora</taxon>
    </lineage>
</organism>
<dbReference type="SUPFAM" id="SSF56801">
    <property type="entry name" value="Acetyl-CoA synthetase-like"/>
    <property type="match status" value="1"/>
</dbReference>
<accession>A0ABR3DJ26</accession>
<protein>
    <submittedName>
        <fullName evidence="1">Uncharacterized protein</fullName>
    </submittedName>
</protein>
<evidence type="ECO:0000313" key="2">
    <source>
        <dbReference type="Proteomes" id="UP001451303"/>
    </source>
</evidence>
<dbReference type="EMBL" id="JAVLET010000003">
    <property type="protein sequence ID" value="KAL0471786.1"/>
    <property type="molecule type" value="Genomic_DNA"/>
</dbReference>
<proteinExistence type="predicted"/>
<reference evidence="1 2" key="1">
    <citation type="submission" date="2023-09" db="EMBL/GenBank/DDBJ databases">
        <title>Multi-omics analysis of a traditional fermented food reveals byproduct-associated fungal strains for waste-to-food upcycling.</title>
        <authorList>
            <consortium name="Lawrence Berkeley National Laboratory"/>
            <person name="Rekdal V.M."/>
            <person name="Villalobos-Escobedo J.M."/>
            <person name="Rodriguez-Valeron N."/>
            <person name="Garcia M.O."/>
            <person name="Vasquez D.P."/>
            <person name="Damayanti I."/>
            <person name="Sorensen P.M."/>
            <person name="Baidoo E.E."/>
            <person name="De Carvalho A.C."/>
            <person name="Riley R."/>
            <person name="Lipzen A."/>
            <person name="He G."/>
            <person name="Yan M."/>
            <person name="Haridas S."/>
            <person name="Daum C."/>
            <person name="Yoshinaga Y."/>
            <person name="Ng V."/>
            <person name="Grigoriev I.V."/>
            <person name="Munk R."/>
            <person name="Nuraida L."/>
            <person name="Wijaya C.H."/>
            <person name="Morales P.-C."/>
            <person name="Keasling J.D."/>
        </authorList>
    </citation>
    <scope>NUCLEOTIDE SEQUENCE [LARGE SCALE GENOMIC DNA]</scope>
    <source>
        <strain evidence="1 2">FGSC 2613</strain>
    </source>
</reference>
<evidence type="ECO:0000313" key="1">
    <source>
        <dbReference type="EMBL" id="KAL0471786.1"/>
    </source>
</evidence>
<sequence length="83" mass="9327">MRKDGARWTQASVFIGIYGFAECAQTPSYNSDVSLDFIGRKNGLIKLRGQRIELSEVKYHVRNSQRDLSQVEATYCGGNLHAC</sequence>
<name>A0ABR3DJ26_NEUIN</name>
<gene>
    <name evidence="1" type="ORF">QR685DRAFT_552324</name>
</gene>